<dbReference type="PANTHER" id="PTHR38886:SF1">
    <property type="entry name" value="NACHT-NTPASE AND P-LOOP NTPASES N-TERMINAL DOMAIN-CONTAINING PROTEIN"/>
    <property type="match status" value="1"/>
</dbReference>
<protein>
    <submittedName>
        <fullName evidence="4">Uncharacterized protein</fullName>
    </submittedName>
</protein>
<reference evidence="4 5" key="1">
    <citation type="submission" date="2016-03" db="EMBL/GenBank/DDBJ databases">
        <authorList>
            <person name="Ploux O."/>
        </authorList>
    </citation>
    <scope>NUCLEOTIDE SEQUENCE [LARGE SCALE GENOMIC DNA]</scope>
    <source>
        <strain evidence="4 5">UAMH 11012</strain>
    </source>
</reference>
<feature type="domain" description="Clr5" evidence="2">
    <location>
        <begin position="4"/>
        <end position="52"/>
    </location>
</feature>
<evidence type="ECO:0000259" key="3">
    <source>
        <dbReference type="Pfam" id="PF22893"/>
    </source>
</evidence>
<dbReference type="Proteomes" id="UP000184330">
    <property type="component" value="Unassembled WGS sequence"/>
</dbReference>
<evidence type="ECO:0000259" key="2">
    <source>
        <dbReference type="Pfam" id="PF14420"/>
    </source>
</evidence>
<dbReference type="AlphaFoldDB" id="A0A1L7XW03"/>
<evidence type="ECO:0000256" key="1">
    <source>
        <dbReference type="SAM" id="MobiDB-lite"/>
    </source>
</evidence>
<dbReference type="InterPro" id="IPR025676">
    <property type="entry name" value="Clr5_dom"/>
</dbReference>
<evidence type="ECO:0000313" key="4">
    <source>
        <dbReference type="EMBL" id="CZR69180.1"/>
    </source>
</evidence>
<feature type="region of interest" description="Disordered" evidence="1">
    <location>
        <begin position="297"/>
        <end position="326"/>
    </location>
</feature>
<gene>
    <name evidence="4" type="ORF">PAC_19080</name>
</gene>
<dbReference type="PANTHER" id="PTHR38886">
    <property type="entry name" value="SESA DOMAIN-CONTAINING PROTEIN"/>
    <property type="match status" value="1"/>
</dbReference>
<accession>A0A1L7XW03</accession>
<feature type="domain" description="Ubiquitin-like" evidence="3">
    <location>
        <begin position="181"/>
        <end position="260"/>
    </location>
</feature>
<evidence type="ECO:0000313" key="5">
    <source>
        <dbReference type="Proteomes" id="UP000184330"/>
    </source>
</evidence>
<feature type="region of interest" description="Disordered" evidence="1">
    <location>
        <begin position="426"/>
        <end position="446"/>
    </location>
</feature>
<dbReference type="STRING" id="576137.A0A1L7XW03"/>
<dbReference type="Pfam" id="PF22893">
    <property type="entry name" value="ULD_2"/>
    <property type="match status" value="1"/>
</dbReference>
<dbReference type="InterPro" id="IPR054464">
    <property type="entry name" value="ULD_fung"/>
</dbReference>
<proteinExistence type="predicted"/>
<dbReference type="OrthoDB" id="823504at2759"/>
<dbReference type="Pfam" id="PF14420">
    <property type="entry name" value="Clr5"/>
    <property type="match status" value="1"/>
</dbReference>
<dbReference type="EMBL" id="FJOG01000066">
    <property type="protein sequence ID" value="CZR69180.1"/>
    <property type="molecule type" value="Genomic_DNA"/>
</dbReference>
<organism evidence="4 5">
    <name type="scientific">Phialocephala subalpina</name>
    <dbReference type="NCBI Taxonomy" id="576137"/>
    <lineage>
        <taxon>Eukaryota</taxon>
        <taxon>Fungi</taxon>
        <taxon>Dikarya</taxon>
        <taxon>Ascomycota</taxon>
        <taxon>Pezizomycotina</taxon>
        <taxon>Leotiomycetes</taxon>
        <taxon>Helotiales</taxon>
        <taxon>Mollisiaceae</taxon>
        <taxon>Phialocephala</taxon>
        <taxon>Phialocephala fortinii species complex</taxon>
    </lineage>
</organism>
<sequence>MTFNWGEFKSEIERLYMKEGKSLEEVRDRLKATRKFNPSIRAYKLKLDEWGYIKYNRRRIRGTAASLIASRDLDLVETTEAASELLAGSDPETVKSDLAQIEQELKRQASSVNEERVLLGKVCRKRRREHYGSDTEEVNNSLERVTKLEDSITQMRKNLDKILTSVTVQSSSPTRFASYFMTLEDAHGRILLLPLGFVMSWEMLDNILVSHFQTLPGKKKVQNGEFEIEDSVTRDKLTREIPWSEFSRPGRKIDMSMIFKDVARTSVVCPKCDTIAKEKKGVQVECSNPDCKMIFRTEDDEDPDGISSRDSRRRQLNRSKTFQPRTVELERPCRDEPDDTPGMFQRVIIRLVKRKLRPPREHTFPTLPSGASSEMNSFGSTDGSFRWGPQGGIGRVQGTGPNARSLRADSSSTSSFANVQNVASMQMQHSGNPQLPQGYNQMSPTTPVNIYNQQPYYGQDVLLPPHQQGILPQLDRQIIFGAYAGMDPSSLSSHGMLDAANVWDMQMNGGMSGFVTEPSSAWFIPFIMEPPDLGHEQDIFNAPGYAMGGMQENNGPNIDHGGNSYHTVVTFYDTFN</sequence>
<feature type="region of interest" description="Disordered" evidence="1">
    <location>
        <begin position="390"/>
        <end position="414"/>
    </location>
</feature>
<keyword evidence="5" id="KW-1185">Reference proteome</keyword>
<name>A0A1L7XW03_9HELO</name>